<accession>A0AAW2HBH6</accession>
<keyword evidence="8" id="KW-0503">Monooxygenase</keyword>
<dbReference type="InterPro" id="IPR014756">
    <property type="entry name" value="Ig_E-set"/>
</dbReference>
<dbReference type="Gene3D" id="1.10.1280.10">
    <property type="entry name" value="Di-copper center containing domain from catechol oxidase"/>
    <property type="match status" value="1"/>
</dbReference>
<dbReference type="SUPFAM" id="SSF81296">
    <property type="entry name" value="E set domains"/>
    <property type="match status" value="1"/>
</dbReference>
<dbReference type="Gene3D" id="2.60.40.1520">
    <property type="entry name" value="Hemocyanin, C-terminal domain"/>
    <property type="match status" value="1"/>
</dbReference>
<evidence type="ECO:0000256" key="2">
    <source>
        <dbReference type="ARBA" id="ARBA00004613"/>
    </source>
</evidence>
<dbReference type="InterPro" id="IPR008922">
    <property type="entry name" value="Di-copper_centre_dom_sf"/>
</dbReference>
<dbReference type="GO" id="GO:0005576">
    <property type="term" value="C:extracellular region"/>
    <property type="evidence" value="ECO:0007669"/>
    <property type="project" value="UniProtKB-SubCell"/>
</dbReference>
<dbReference type="PROSITE" id="PS00209">
    <property type="entry name" value="HEMOCYANIN_1"/>
    <property type="match status" value="1"/>
</dbReference>
<dbReference type="InterPro" id="IPR002227">
    <property type="entry name" value="Tyrosinase_Cu-bd"/>
</dbReference>
<comment type="similarity">
    <text evidence="3">Belongs to the tyrosinase family.</text>
</comment>
<proteinExistence type="inferred from homology"/>
<name>A0AAW2HBH6_9NEOP</name>
<feature type="domain" description="Tyrosinase copper-binding" evidence="11">
    <location>
        <begin position="424"/>
        <end position="435"/>
    </location>
</feature>
<evidence type="ECO:0000256" key="5">
    <source>
        <dbReference type="ARBA" id="ARBA00022723"/>
    </source>
</evidence>
<dbReference type="AlphaFoldDB" id="A0AAW2HBH6"/>
<dbReference type="InterPro" id="IPR005203">
    <property type="entry name" value="Hemocyanin_C"/>
</dbReference>
<dbReference type="Pfam" id="PF00372">
    <property type="entry name" value="Hemocyanin_M"/>
    <property type="match status" value="1"/>
</dbReference>
<evidence type="ECO:0000256" key="6">
    <source>
        <dbReference type="ARBA" id="ARBA00023002"/>
    </source>
</evidence>
<dbReference type="Pfam" id="PF03722">
    <property type="entry name" value="Hemocyanin_N"/>
    <property type="match status" value="1"/>
</dbReference>
<feature type="region of interest" description="Disordered" evidence="10">
    <location>
        <begin position="1"/>
        <end position="28"/>
    </location>
</feature>
<protein>
    <recommendedName>
        <fullName evidence="11">Tyrosinase copper-binding domain-containing protein</fullName>
    </recommendedName>
</protein>
<dbReference type="FunFam" id="1.10.1280.10:FF:000004">
    <property type="entry name" value="Hemocyanin subunit 2"/>
    <property type="match status" value="1"/>
</dbReference>
<gene>
    <name evidence="12" type="ORF">PYX00_009480</name>
</gene>
<sequence>MSRPPSRSPQRRPQGSGSAQRPDRPESNKQHVLHFLFDRPGEPVFLPKGDSNAVFDVPSDFIAEEYRPAREGLINRIKEEISENIPVKRITVPDPGAAFMKLGRRDSFSLFMPNHRKLAARLIDILVGMRTYDDFLSAAVYFRDRVNPHLYNYALSVAILHRPDTNNVQLPPLFESFPDKYIDGAAFKKAREVTNVLDRNARFPIEIPRDYTASDMEPEHKIAYFREDLGVNLHHWHWHLVYPFDASPSIVNKDRRGELFYYMHQQIISRYNFERLCNGMSRVERLTNFRNPIAEGYFSKLDSLVSSRVWMPRHANAYLSDVNREIDQIKFDLSDLERWRDRILDSIAQGAIVDESGGRVELDETTGIDILGNIVESSILSRNRNYYGDLHNFGHLAISLCHDPDGRHLETFGVMGDPATAMRDPVFYKWHAYIDYIFQQHKSTLPPYSQQTLEYPGIRVTGFEVNSRGRKNELYTFWDQNDVNLSRGIDFTPRGNVFARINHLQHQNFSYRITIENSSNQNRNGTARIFMAPKMDERGLPWLFVDQRHMFIELDKFPVTLKPNQNVIERKSTDSSVTIPFETTFRNLDQGRPTGGSGLAQFNFCGCGWPQHMLIPRGAPRGFECELFIMISNIEGDRVQQTGGADDNPCNIAQSYCGLRDKKYPDRRAMGFPFDRNPRNNVDTLRDFLTSNMAVTDVRIIFEDTKGNRQQNEIRGG</sequence>
<dbReference type="InterPro" id="IPR000896">
    <property type="entry name" value="Hemocyanin/hexamerin_mid_dom"/>
</dbReference>
<dbReference type="PROSITE" id="PS00498">
    <property type="entry name" value="TYROSINASE_2"/>
    <property type="match status" value="1"/>
</dbReference>
<dbReference type="GO" id="GO:0046872">
    <property type="term" value="F:metal ion binding"/>
    <property type="evidence" value="ECO:0007669"/>
    <property type="project" value="UniProtKB-KW"/>
</dbReference>
<evidence type="ECO:0000256" key="1">
    <source>
        <dbReference type="ARBA" id="ARBA00001973"/>
    </source>
</evidence>
<comment type="caution">
    <text evidence="12">The sequence shown here is derived from an EMBL/GenBank/DDBJ whole genome shotgun (WGS) entry which is preliminary data.</text>
</comment>
<reference evidence="12" key="1">
    <citation type="journal article" date="2024" name="Gigascience">
        <title>Chromosome-level genome of the poultry shaft louse Menopon gallinae provides insight into the host-switching and adaptive evolution of parasitic lice.</title>
        <authorList>
            <person name="Xu Y."/>
            <person name="Ma L."/>
            <person name="Liu S."/>
            <person name="Liang Y."/>
            <person name="Liu Q."/>
            <person name="He Z."/>
            <person name="Tian L."/>
            <person name="Duan Y."/>
            <person name="Cai W."/>
            <person name="Li H."/>
            <person name="Song F."/>
        </authorList>
    </citation>
    <scope>NUCLEOTIDE SEQUENCE</scope>
    <source>
        <strain evidence="12">Cailab_2023a</strain>
    </source>
</reference>
<dbReference type="InterPro" id="IPR036697">
    <property type="entry name" value="Hemocyanin_N_sf"/>
</dbReference>
<organism evidence="12">
    <name type="scientific">Menopon gallinae</name>
    <name type="common">poultry shaft louse</name>
    <dbReference type="NCBI Taxonomy" id="328185"/>
    <lineage>
        <taxon>Eukaryota</taxon>
        <taxon>Metazoa</taxon>
        <taxon>Ecdysozoa</taxon>
        <taxon>Arthropoda</taxon>
        <taxon>Hexapoda</taxon>
        <taxon>Insecta</taxon>
        <taxon>Pterygota</taxon>
        <taxon>Neoptera</taxon>
        <taxon>Paraneoptera</taxon>
        <taxon>Psocodea</taxon>
        <taxon>Troctomorpha</taxon>
        <taxon>Phthiraptera</taxon>
        <taxon>Amblycera</taxon>
        <taxon>Menoponidae</taxon>
        <taxon>Menopon</taxon>
    </lineage>
</organism>
<evidence type="ECO:0000259" key="11">
    <source>
        <dbReference type="PROSITE" id="PS00498"/>
    </source>
</evidence>
<dbReference type="PANTHER" id="PTHR11511:SF4">
    <property type="entry name" value="PHENOLOXIDASE 2-RELATED"/>
    <property type="match status" value="1"/>
</dbReference>
<comment type="cofactor">
    <cofactor evidence="1">
        <name>Cu(2+)</name>
        <dbReference type="ChEBI" id="CHEBI:29036"/>
    </cofactor>
</comment>
<evidence type="ECO:0000256" key="8">
    <source>
        <dbReference type="ARBA" id="ARBA00023033"/>
    </source>
</evidence>
<dbReference type="PROSITE" id="PS00210">
    <property type="entry name" value="HEMOCYANIN_2"/>
    <property type="match status" value="1"/>
</dbReference>
<keyword evidence="9" id="KW-1015">Disulfide bond</keyword>
<comment type="subcellular location">
    <subcellularLocation>
        <location evidence="2">Secreted</location>
    </subcellularLocation>
</comment>
<dbReference type="SUPFAM" id="SSF48050">
    <property type="entry name" value="Hemocyanin, N-terminal domain"/>
    <property type="match status" value="1"/>
</dbReference>
<evidence type="ECO:0000256" key="7">
    <source>
        <dbReference type="ARBA" id="ARBA00023008"/>
    </source>
</evidence>
<evidence type="ECO:0000313" key="12">
    <source>
        <dbReference type="EMBL" id="KAL0267125.1"/>
    </source>
</evidence>
<dbReference type="Gene3D" id="1.20.1370.10">
    <property type="entry name" value="Hemocyanin, N-terminal domain"/>
    <property type="match status" value="1"/>
</dbReference>
<dbReference type="InterPro" id="IPR037020">
    <property type="entry name" value="Hemocyanin_C_sf"/>
</dbReference>
<dbReference type="SUPFAM" id="SSF48056">
    <property type="entry name" value="Di-copper centre-containing domain"/>
    <property type="match status" value="1"/>
</dbReference>
<evidence type="ECO:0000256" key="4">
    <source>
        <dbReference type="ARBA" id="ARBA00022525"/>
    </source>
</evidence>
<evidence type="ECO:0000256" key="3">
    <source>
        <dbReference type="ARBA" id="ARBA00009928"/>
    </source>
</evidence>
<keyword evidence="7" id="KW-0186">Copper</keyword>
<dbReference type="InterPro" id="IPR005204">
    <property type="entry name" value="Hemocyanin_N"/>
</dbReference>
<keyword evidence="6" id="KW-0560">Oxidoreductase</keyword>
<dbReference type="EMBL" id="JARGDH010000005">
    <property type="protein sequence ID" value="KAL0267125.1"/>
    <property type="molecule type" value="Genomic_DNA"/>
</dbReference>
<keyword evidence="4" id="KW-0964">Secreted</keyword>
<dbReference type="Pfam" id="PF03723">
    <property type="entry name" value="Hemocyanin_C"/>
    <property type="match status" value="1"/>
</dbReference>
<dbReference type="FunFam" id="2.60.40.1520:FF:000001">
    <property type="entry name" value="Hemocyanin subunit 2"/>
    <property type="match status" value="1"/>
</dbReference>
<dbReference type="PRINTS" id="PR00187">
    <property type="entry name" value="HAEMOCYANIN"/>
</dbReference>
<evidence type="ECO:0000256" key="9">
    <source>
        <dbReference type="ARBA" id="ARBA00023157"/>
    </source>
</evidence>
<dbReference type="GO" id="GO:0004503">
    <property type="term" value="F:tyrosinase activity"/>
    <property type="evidence" value="ECO:0007669"/>
    <property type="project" value="UniProtKB-ARBA"/>
</dbReference>
<dbReference type="PANTHER" id="PTHR11511">
    <property type="entry name" value="LARVAL STORAGE PROTEIN/PHENOLOXIDASE"/>
    <property type="match status" value="1"/>
</dbReference>
<keyword evidence="5" id="KW-0479">Metal-binding</keyword>
<dbReference type="InterPro" id="IPR013788">
    <property type="entry name" value="Hemocyanin/hexamerin"/>
</dbReference>
<dbReference type="GO" id="GO:0006582">
    <property type="term" value="P:melanin metabolic process"/>
    <property type="evidence" value="ECO:0007669"/>
    <property type="project" value="UniProtKB-ARBA"/>
</dbReference>
<evidence type="ECO:0000256" key="10">
    <source>
        <dbReference type="SAM" id="MobiDB-lite"/>
    </source>
</evidence>